<organism evidence="2 3">
    <name type="scientific">Callipepla squamata</name>
    <name type="common">Scaled quail</name>
    <dbReference type="NCBI Taxonomy" id="9009"/>
    <lineage>
        <taxon>Eukaryota</taxon>
        <taxon>Metazoa</taxon>
        <taxon>Chordata</taxon>
        <taxon>Craniata</taxon>
        <taxon>Vertebrata</taxon>
        <taxon>Euteleostomi</taxon>
        <taxon>Archelosauria</taxon>
        <taxon>Archosauria</taxon>
        <taxon>Dinosauria</taxon>
        <taxon>Saurischia</taxon>
        <taxon>Theropoda</taxon>
        <taxon>Coelurosauria</taxon>
        <taxon>Aves</taxon>
        <taxon>Neognathae</taxon>
        <taxon>Galloanserae</taxon>
        <taxon>Galliformes</taxon>
        <taxon>Odontophoridae</taxon>
        <taxon>Callipepla</taxon>
    </lineage>
</organism>
<feature type="compositionally biased region" description="Low complexity" evidence="1">
    <location>
        <begin position="106"/>
        <end position="116"/>
    </location>
</feature>
<comment type="caution">
    <text evidence="2">The sequence shown here is derived from an EMBL/GenBank/DDBJ whole genome shotgun (WGS) entry which is preliminary data.</text>
</comment>
<dbReference type="Proteomes" id="UP000198323">
    <property type="component" value="Unassembled WGS sequence"/>
</dbReference>
<feature type="region of interest" description="Disordered" evidence="1">
    <location>
        <begin position="129"/>
        <end position="162"/>
    </location>
</feature>
<evidence type="ECO:0000256" key="1">
    <source>
        <dbReference type="SAM" id="MobiDB-lite"/>
    </source>
</evidence>
<feature type="compositionally biased region" description="Basic and acidic residues" evidence="1">
    <location>
        <begin position="87"/>
        <end position="96"/>
    </location>
</feature>
<gene>
    <name evidence="2" type="ORF">ASZ78_012240</name>
</gene>
<protein>
    <submittedName>
        <fullName evidence="2">Uncharacterized protein</fullName>
    </submittedName>
</protein>
<dbReference type="OrthoDB" id="9122334at2759"/>
<accession>A0A226MAI4</accession>
<keyword evidence="3" id="KW-1185">Reference proteome</keyword>
<dbReference type="EMBL" id="MCFN01003853">
    <property type="protein sequence ID" value="OXB52294.1"/>
    <property type="molecule type" value="Genomic_DNA"/>
</dbReference>
<feature type="region of interest" description="Disordered" evidence="1">
    <location>
        <begin position="53"/>
        <end position="116"/>
    </location>
</feature>
<reference evidence="2 3" key="1">
    <citation type="submission" date="2016-07" db="EMBL/GenBank/DDBJ databases">
        <title>Disparate Historic Effective Population Sizes Predicted by Modern Levels of Genome Diversity for the Scaled Quail (Callipepla squamata) and the Northern Bobwhite (Colinus virginianus): Inferences from First and Second Generation Draft Genome Assemblies for Sympatric New World Quail.</title>
        <authorList>
            <person name="Oldeschulte D.L."/>
            <person name="Halley Y.A."/>
            <person name="Bhattarai E.K."/>
            <person name="Brashear W.A."/>
            <person name="Hill J."/>
            <person name="Metz R.P."/>
            <person name="Johnson C.D."/>
            <person name="Rollins D."/>
            <person name="Peterson M.J."/>
            <person name="Bickhart D.M."/>
            <person name="Decker J.E."/>
            <person name="Seabury C.M."/>
        </authorList>
    </citation>
    <scope>NUCLEOTIDE SEQUENCE [LARGE SCALE GENOMIC DNA]</scope>
    <source>
        <strain evidence="2 3">Texas</strain>
        <tissue evidence="2">Leg muscle</tissue>
    </source>
</reference>
<dbReference type="AlphaFoldDB" id="A0A226MAI4"/>
<evidence type="ECO:0000313" key="2">
    <source>
        <dbReference type="EMBL" id="OXB52294.1"/>
    </source>
</evidence>
<feature type="region of interest" description="Disordered" evidence="1">
    <location>
        <begin position="1"/>
        <end position="21"/>
    </location>
</feature>
<sequence length="244" mass="26348">MSASLPRRLVPQAISAADTRQRQGLWSRFPPLLTPKPGMLRVQLELQEREETVERETIGWSSGKLWSASLGPSEEADTARSASLPDAGRRPAEHPEPLPTTVLEGAQSSDSSMAVPSVVVASETPVFPSVCKEGEREEPANARPESSTRAVGETPSLQDPGEMSWEQFSYSQILATIHRICEEARIEMMFSSGKTSRPRSVSMPRLLTLHAADHSASAADAPQGMLGNCATRPKAEGQVPAHPC</sequence>
<proteinExistence type="predicted"/>
<evidence type="ECO:0000313" key="3">
    <source>
        <dbReference type="Proteomes" id="UP000198323"/>
    </source>
</evidence>
<name>A0A226MAI4_CALSU</name>